<evidence type="ECO:0000256" key="2">
    <source>
        <dbReference type="ARBA" id="ARBA00023315"/>
    </source>
</evidence>
<proteinExistence type="predicted"/>
<evidence type="ECO:0000256" key="1">
    <source>
        <dbReference type="ARBA" id="ARBA00022679"/>
    </source>
</evidence>
<dbReference type="CDD" id="cd04301">
    <property type="entry name" value="NAT_SF"/>
    <property type="match status" value="1"/>
</dbReference>
<gene>
    <name evidence="4" type="ORF">FEG63_11565</name>
</gene>
<reference evidence="4 5" key="1">
    <citation type="submission" date="2019-05" db="EMBL/GenBank/DDBJ databases">
        <title>Mycolicibacterium sphagni ENV482 genome assembly.</title>
        <authorList>
            <person name="Chen W."/>
            <person name="Faulkner N.W."/>
            <person name="Hyman M.R."/>
        </authorList>
    </citation>
    <scope>NUCLEOTIDE SEQUENCE [LARGE SCALE GENOMIC DNA]</scope>
    <source>
        <strain evidence="4 5">ENV482</strain>
    </source>
</reference>
<protein>
    <submittedName>
        <fullName evidence="4">GNAT family N-acetyltransferase</fullName>
    </submittedName>
</protein>
<dbReference type="PROSITE" id="PS51186">
    <property type="entry name" value="GNAT"/>
    <property type="match status" value="1"/>
</dbReference>
<dbReference type="SUPFAM" id="SSF55729">
    <property type="entry name" value="Acyl-CoA N-acyltransferases (Nat)"/>
    <property type="match status" value="1"/>
</dbReference>
<feature type="domain" description="N-acetyltransferase" evidence="3">
    <location>
        <begin position="27"/>
        <end position="174"/>
    </location>
</feature>
<dbReference type="Gene3D" id="3.40.630.30">
    <property type="match status" value="1"/>
</dbReference>
<keyword evidence="1" id="KW-0808">Transferase</keyword>
<dbReference type="InterPro" id="IPR016181">
    <property type="entry name" value="Acyl_CoA_acyltransferase"/>
</dbReference>
<organism evidence="4 5">
    <name type="scientific">Mycolicibacterium sphagni</name>
    <dbReference type="NCBI Taxonomy" id="1786"/>
    <lineage>
        <taxon>Bacteria</taxon>
        <taxon>Bacillati</taxon>
        <taxon>Actinomycetota</taxon>
        <taxon>Actinomycetes</taxon>
        <taxon>Mycobacteriales</taxon>
        <taxon>Mycobacteriaceae</taxon>
        <taxon>Mycolicibacterium</taxon>
    </lineage>
</organism>
<keyword evidence="5" id="KW-1185">Reference proteome</keyword>
<dbReference type="Proteomes" id="UP000708347">
    <property type="component" value="Unassembled WGS sequence"/>
</dbReference>
<name>A0ABX2JU97_9MYCO</name>
<dbReference type="EMBL" id="VBSB01000007">
    <property type="protein sequence ID" value="NTY60183.1"/>
    <property type="molecule type" value="Genomic_DNA"/>
</dbReference>
<comment type="caution">
    <text evidence="4">The sequence shown here is derived from an EMBL/GenBank/DDBJ whole genome shotgun (WGS) entry which is preliminary data.</text>
</comment>
<keyword evidence="2" id="KW-0012">Acyltransferase</keyword>
<dbReference type="InterPro" id="IPR000182">
    <property type="entry name" value="GNAT_dom"/>
</dbReference>
<evidence type="ECO:0000313" key="4">
    <source>
        <dbReference type="EMBL" id="NTY60183.1"/>
    </source>
</evidence>
<accession>A0ABX2JU97</accession>
<evidence type="ECO:0000313" key="5">
    <source>
        <dbReference type="Proteomes" id="UP000708347"/>
    </source>
</evidence>
<dbReference type="PANTHER" id="PTHR43877">
    <property type="entry name" value="AMINOALKYLPHOSPHONATE N-ACETYLTRANSFERASE-RELATED-RELATED"/>
    <property type="match status" value="1"/>
</dbReference>
<sequence>MMIGVSAPWQLRTGSADDLDIVGPLWVAVHHQHAQTMPELSPYVSDDHTWQVRRTLYEDLLTKPGTLLLLASIDDRVIGYGLAHIMAVEETWVADTWVTGKRVGEIESLSVLPEFRGSGLGSHLLTRLEDHLRAAGVDDLVLGVLPGNRDALRLYERLGYRPTWLYLSKFTGRD</sequence>
<dbReference type="Pfam" id="PF00583">
    <property type="entry name" value="Acetyltransf_1"/>
    <property type="match status" value="1"/>
</dbReference>
<evidence type="ECO:0000259" key="3">
    <source>
        <dbReference type="PROSITE" id="PS51186"/>
    </source>
</evidence>
<dbReference type="InterPro" id="IPR050832">
    <property type="entry name" value="Bact_Acetyltransf"/>
</dbReference>